<feature type="signal peptide" evidence="1">
    <location>
        <begin position="1"/>
        <end position="21"/>
    </location>
</feature>
<evidence type="ECO:0000313" key="3">
    <source>
        <dbReference type="Proteomes" id="UP000886653"/>
    </source>
</evidence>
<proteinExistence type="predicted"/>
<accession>A0A9P6N9G3</accession>
<keyword evidence="3" id="KW-1185">Reference proteome</keyword>
<evidence type="ECO:0000256" key="1">
    <source>
        <dbReference type="SAM" id="SignalP"/>
    </source>
</evidence>
<dbReference type="EMBL" id="MU167348">
    <property type="protein sequence ID" value="KAG0142436.1"/>
    <property type="molecule type" value="Genomic_DNA"/>
</dbReference>
<feature type="chain" id="PRO_5040385363" evidence="1">
    <location>
        <begin position="22"/>
        <end position="211"/>
    </location>
</feature>
<dbReference type="AlphaFoldDB" id="A0A9P6N9G3"/>
<organism evidence="2 3">
    <name type="scientific">Cronartium quercuum f. sp. fusiforme G11</name>
    <dbReference type="NCBI Taxonomy" id="708437"/>
    <lineage>
        <taxon>Eukaryota</taxon>
        <taxon>Fungi</taxon>
        <taxon>Dikarya</taxon>
        <taxon>Basidiomycota</taxon>
        <taxon>Pucciniomycotina</taxon>
        <taxon>Pucciniomycetes</taxon>
        <taxon>Pucciniales</taxon>
        <taxon>Coleosporiaceae</taxon>
        <taxon>Cronartium</taxon>
    </lineage>
</organism>
<dbReference type="Proteomes" id="UP000886653">
    <property type="component" value="Unassembled WGS sequence"/>
</dbReference>
<name>A0A9P6N9G3_9BASI</name>
<comment type="caution">
    <text evidence="2">The sequence shown here is derived from an EMBL/GenBank/DDBJ whole genome shotgun (WGS) entry which is preliminary data.</text>
</comment>
<evidence type="ECO:0000313" key="2">
    <source>
        <dbReference type="EMBL" id="KAG0142436.1"/>
    </source>
</evidence>
<protein>
    <submittedName>
        <fullName evidence="2">Uncharacterized protein</fullName>
    </submittedName>
</protein>
<gene>
    <name evidence="2" type="ORF">CROQUDRAFT_725104</name>
</gene>
<keyword evidence="1" id="KW-0732">Signal</keyword>
<sequence length="211" mass="22716">MIQSFTQMVAVLTTLVQGLEAIAQFDPIGSFLNPFSTALALVLQALQGYFALVNTIFGFEQFVSGCGNLWQQFNQLMAFLVQWGHQQQIWQTNCLQTYGVNLVTFQSAYQVRSISQFSYISTYSSQTVSGSTFIGGNNQFCHGTELGSNGFINQIGRGVGFKKIFSIANVGGLLDGEHGPLGPLSTVGKGVSSVVGNVIKPVKSLLGGLLR</sequence>
<reference evidence="2" key="1">
    <citation type="submission" date="2013-11" db="EMBL/GenBank/DDBJ databases">
        <title>Genome sequence of the fusiform rust pathogen reveals effectors for host alternation and coevolution with pine.</title>
        <authorList>
            <consortium name="DOE Joint Genome Institute"/>
            <person name="Smith K."/>
            <person name="Pendleton A."/>
            <person name="Kubisiak T."/>
            <person name="Anderson C."/>
            <person name="Salamov A."/>
            <person name="Aerts A."/>
            <person name="Riley R."/>
            <person name="Clum A."/>
            <person name="Lindquist E."/>
            <person name="Ence D."/>
            <person name="Campbell M."/>
            <person name="Kronenberg Z."/>
            <person name="Feau N."/>
            <person name="Dhillon B."/>
            <person name="Hamelin R."/>
            <person name="Burleigh J."/>
            <person name="Smith J."/>
            <person name="Yandell M."/>
            <person name="Nelson C."/>
            <person name="Grigoriev I."/>
            <person name="Davis J."/>
        </authorList>
    </citation>
    <scope>NUCLEOTIDE SEQUENCE</scope>
    <source>
        <strain evidence="2">G11</strain>
    </source>
</reference>